<evidence type="ECO:0000313" key="1">
    <source>
        <dbReference type="EMBL" id="KAK6003396.1"/>
    </source>
</evidence>
<dbReference type="EMBL" id="JASGXD010000009">
    <property type="protein sequence ID" value="KAK6003396.1"/>
    <property type="molecule type" value="Genomic_DNA"/>
</dbReference>
<dbReference type="SUPFAM" id="SSF46785">
    <property type="entry name" value="Winged helix' DNA-binding domain"/>
    <property type="match status" value="1"/>
</dbReference>
<name>A0ABR0THK7_AURPU</name>
<dbReference type="PANTHER" id="PTHR43712">
    <property type="entry name" value="PUTATIVE (AFU_ORTHOLOGUE AFUA_4G14580)-RELATED"/>
    <property type="match status" value="1"/>
</dbReference>
<accession>A0ABR0THK7</accession>
<sequence length="457" mass="50590">MDNSWASFHEKVFDIQDAAQVLSLAASKGDFGDTVLKEDHPRTRPLVSSGASNESLRARTSILESSDFLQSMLRDPRDLLDHLMFQVQLLASLQWLVSLQVLACIPLEDPTTFEDVAELASVSKSQLTRTARITAMVGFLCESEPGCVVHSALSARFVLEPFSLDAVLFISDIASPISTQMTRATTTYGDTQKLDQTPFELVFHTTPNSIEHTKLRRQHAAFNRLNAYNYAADLSSMYDWHSLGMGTVVEICARSVDTVTALPRLSDKLAIIIQTNDVEMYDHMVLLSRQDCRAASTSIHTVALTGSVRRASSTTRVNIQYRSHGAPQTVHGAAVYLYYAPPPSATRQVDQVLAELEAELRSHYPVLRATPNVTLVIAMHLLPDPGVLSSHVEANLRTMDILLHQLANQRLLEERDILNLLGGIHDSSGRLVLAKKSVDRHRPVTVLEIKAEVFSLL</sequence>
<protein>
    <submittedName>
        <fullName evidence="1">Uncharacterized protein</fullName>
    </submittedName>
</protein>
<comment type="caution">
    <text evidence="1">The sequence shown here is derived from an EMBL/GenBank/DDBJ whole genome shotgun (WGS) entry which is preliminary data.</text>
</comment>
<organism evidence="1 2">
    <name type="scientific">Aureobasidium pullulans</name>
    <name type="common">Black yeast</name>
    <name type="synonym">Pullularia pullulans</name>
    <dbReference type="NCBI Taxonomy" id="5580"/>
    <lineage>
        <taxon>Eukaryota</taxon>
        <taxon>Fungi</taxon>
        <taxon>Dikarya</taxon>
        <taxon>Ascomycota</taxon>
        <taxon>Pezizomycotina</taxon>
        <taxon>Dothideomycetes</taxon>
        <taxon>Dothideomycetidae</taxon>
        <taxon>Dothideales</taxon>
        <taxon>Saccotheciaceae</taxon>
        <taxon>Aureobasidium</taxon>
    </lineage>
</organism>
<dbReference type="InterPro" id="IPR036388">
    <property type="entry name" value="WH-like_DNA-bd_sf"/>
</dbReference>
<proteinExistence type="predicted"/>
<evidence type="ECO:0000313" key="2">
    <source>
        <dbReference type="Proteomes" id="UP001341245"/>
    </source>
</evidence>
<dbReference type="Gene3D" id="1.10.10.10">
    <property type="entry name" value="Winged helix-like DNA-binding domain superfamily/Winged helix DNA-binding domain"/>
    <property type="match status" value="1"/>
</dbReference>
<reference evidence="1 2" key="1">
    <citation type="submission" date="2023-11" db="EMBL/GenBank/DDBJ databases">
        <title>Draft genome sequence and annotation of the polyextremotolerant black yeast-like fungus Aureobasidium pullulans NRRL 62042.</title>
        <authorList>
            <person name="Dielentheis-Frenken M.R.E."/>
            <person name="Wibberg D."/>
            <person name="Blank L.M."/>
            <person name="Tiso T."/>
        </authorList>
    </citation>
    <scope>NUCLEOTIDE SEQUENCE [LARGE SCALE GENOMIC DNA]</scope>
    <source>
        <strain evidence="1 2">NRRL 62042</strain>
    </source>
</reference>
<dbReference type="Proteomes" id="UP001341245">
    <property type="component" value="Unassembled WGS sequence"/>
</dbReference>
<dbReference type="PANTHER" id="PTHR43712:SF15">
    <property type="entry name" value="MONODICTYPHENONE CLUSTER TRANSCRIPTIONAL COACTIVATOR MDPA"/>
    <property type="match status" value="1"/>
</dbReference>
<dbReference type="InterPro" id="IPR036390">
    <property type="entry name" value="WH_DNA-bd_sf"/>
</dbReference>
<gene>
    <name evidence="1" type="ORF">QM012_009167</name>
</gene>
<dbReference type="InterPro" id="IPR029063">
    <property type="entry name" value="SAM-dependent_MTases_sf"/>
</dbReference>
<keyword evidence="2" id="KW-1185">Reference proteome</keyword>
<dbReference type="Gene3D" id="3.40.50.150">
    <property type="entry name" value="Vaccinia Virus protein VP39"/>
    <property type="match status" value="1"/>
</dbReference>